<name>A0A9D4GUD9_DREPO</name>
<keyword evidence="2" id="KW-1185">Reference proteome</keyword>
<dbReference type="EMBL" id="JAIWYP010000005">
    <property type="protein sequence ID" value="KAH3820127.1"/>
    <property type="molecule type" value="Genomic_DNA"/>
</dbReference>
<reference evidence="1" key="2">
    <citation type="submission" date="2020-11" db="EMBL/GenBank/DDBJ databases">
        <authorList>
            <person name="McCartney M.A."/>
            <person name="Auch B."/>
            <person name="Kono T."/>
            <person name="Mallez S."/>
            <person name="Becker A."/>
            <person name="Gohl D.M."/>
            <person name="Silverstein K.A.T."/>
            <person name="Koren S."/>
            <person name="Bechman K.B."/>
            <person name="Herman A."/>
            <person name="Abrahante J.E."/>
            <person name="Garbe J."/>
        </authorList>
    </citation>
    <scope>NUCLEOTIDE SEQUENCE</scope>
    <source>
        <strain evidence="1">Duluth1</strain>
        <tissue evidence="1">Whole animal</tissue>
    </source>
</reference>
<evidence type="ECO:0000313" key="1">
    <source>
        <dbReference type="EMBL" id="KAH3820127.1"/>
    </source>
</evidence>
<protein>
    <submittedName>
        <fullName evidence="1">Uncharacterized protein</fullName>
    </submittedName>
</protein>
<dbReference type="Proteomes" id="UP000828390">
    <property type="component" value="Unassembled WGS sequence"/>
</dbReference>
<accession>A0A9D4GUD9</accession>
<reference evidence="1" key="1">
    <citation type="journal article" date="2019" name="bioRxiv">
        <title>The Genome of the Zebra Mussel, Dreissena polymorpha: A Resource for Invasive Species Research.</title>
        <authorList>
            <person name="McCartney M.A."/>
            <person name="Auch B."/>
            <person name="Kono T."/>
            <person name="Mallez S."/>
            <person name="Zhang Y."/>
            <person name="Obille A."/>
            <person name="Becker A."/>
            <person name="Abrahante J.E."/>
            <person name="Garbe J."/>
            <person name="Badalamenti J.P."/>
            <person name="Herman A."/>
            <person name="Mangelson H."/>
            <person name="Liachko I."/>
            <person name="Sullivan S."/>
            <person name="Sone E.D."/>
            <person name="Koren S."/>
            <person name="Silverstein K.A.T."/>
            <person name="Beckman K.B."/>
            <person name="Gohl D.M."/>
        </authorList>
    </citation>
    <scope>NUCLEOTIDE SEQUENCE</scope>
    <source>
        <strain evidence="1">Duluth1</strain>
        <tissue evidence="1">Whole animal</tissue>
    </source>
</reference>
<evidence type="ECO:0000313" key="2">
    <source>
        <dbReference type="Proteomes" id="UP000828390"/>
    </source>
</evidence>
<organism evidence="1 2">
    <name type="scientific">Dreissena polymorpha</name>
    <name type="common">Zebra mussel</name>
    <name type="synonym">Mytilus polymorpha</name>
    <dbReference type="NCBI Taxonomy" id="45954"/>
    <lineage>
        <taxon>Eukaryota</taxon>
        <taxon>Metazoa</taxon>
        <taxon>Spiralia</taxon>
        <taxon>Lophotrochozoa</taxon>
        <taxon>Mollusca</taxon>
        <taxon>Bivalvia</taxon>
        <taxon>Autobranchia</taxon>
        <taxon>Heteroconchia</taxon>
        <taxon>Euheterodonta</taxon>
        <taxon>Imparidentia</taxon>
        <taxon>Neoheterodontei</taxon>
        <taxon>Myida</taxon>
        <taxon>Dreissenoidea</taxon>
        <taxon>Dreissenidae</taxon>
        <taxon>Dreissena</taxon>
    </lineage>
</organism>
<gene>
    <name evidence="1" type="ORF">DPMN_121871</name>
</gene>
<sequence length="147" mass="16991">MALVNALLLNRLYNCVKFQADTINSFRDMLQTKFLTTYRQTDNGEVIPICRAYFVAGDTKVLLSLIEKGKARRELSGAWWRRKRTGQFTGELIEEGTPVEILEVFVVAETLVVGCNETGYQWWRKSFPYNVTFTYIEFHLRADHAGI</sequence>
<comment type="caution">
    <text evidence="1">The sequence shown here is derived from an EMBL/GenBank/DDBJ whole genome shotgun (WGS) entry which is preliminary data.</text>
</comment>
<dbReference type="AlphaFoldDB" id="A0A9D4GUD9"/>
<proteinExistence type="predicted"/>